<dbReference type="SMART" id="SM00450">
    <property type="entry name" value="RHOD"/>
    <property type="match status" value="1"/>
</dbReference>
<dbReference type="PANTHER" id="PTHR44920:SF2">
    <property type="entry name" value="RHODANESE DOMAIN-CONTAINING PROTEIN"/>
    <property type="match status" value="1"/>
</dbReference>
<dbReference type="Gene3D" id="3.40.250.10">
    <property type="entry name" value="Rhodanese-like domain"/>
    <property type="match status" value="1"/>
</dbReference>
<dbReference type="SUPFAM" id="SSF52821">
    <property type="entry name" value="Rhodanese/Cell cycle control phosphatase"/>
    <property type="match status" value="1"/>
</dbReference>
<evidence type="ECO:0000256" key="1">
    <source>
        <dbReference type="SAM" id="MobiDB-lite"/>
    </source>
</evidence>
<dbReference type="InterPro" id="IPR043186">
    <property type="entry name" value="Str14"/>
</dbReference>
<accession>A0ABY8TYY2</accession>
<dbReference type="InterPro" id="IPR036873">
    <property type="entry name" value="Rhodanese-like_dom_sf"/>
</dbReference>
<dbReference type="CDD" id="cd00158">
    <property type="entry name" value="RHOD"/>
    <property type="match status" value="1"/>
</dbReference>
<dbReference type="Pfam" id="PF00581">
    <property type="entry name" value="Rhodanese"/>
    <property type="match status" value="1"/>
</dbReference>
<dbReference type="PANTHER" id="PTHR44920">
    <property type="entry name" value="RHODANESE-LIKE DOMAIN-CONTAINING PROTEIN 14, CHLOROPLASTIC-RELATED"/>
    <property type="match status" value="1"/>
</dbReference>
<evidence type="ECO:0000313" key="4">
    <source>
        <dbReference type="Proteomes" id="UP001244341"/>
    </source>
</evidence>
<feature type="compositionally biased region" description="Polar residues" evidence="1">
    <location>
        <begin position="222"/>
        <end position="234"/>
    </location>
</feature>
<dbReference type="Proteomes" id="UP001244341">
    <property type="component" value="Chromosome 5b"/>
</dbReference>
<dbReference type="EMBL" id="CP126212">
    <property type="protein sequence ID" value="WIA14366.1"/>
    <property type="molecule type" value="Genomic_DNA"/>
</dbReference>
<name>A0ABY8TYY2_TETOB</name>
<dbReference type="InterPro" id="IPR001763">
    <property type="entry name" value="Rhodanese-like_dom"/>
</dbReference>
<keyword evidence="4" id="KW-1185">Reference proteome</keyword>
<feature type="region of interest" description="Disordered" evidence="1">
    <location>
        <begin position="213"/>
        <end position="254"/>
    </location>
</feature>
<reference evidence="3 4" key="1">
    <citation type="submission" date="2023-05" db="EMBL/GenBank/DDBJ databases">
        <title>A 100% complete, gapless, phased diploid assembly of the Scenedesmus obliquus UTEX 3031 genome.</title>
        <authorList>
            <person name="Biondi T.C."/>
            <person name="Hanschen E.R."/>
            <person name="Kwon T."/>
            <person name="Eng W."/>
            <person name="Kruse C.P.S."/>
            <person name="Koehler S.I."/>
            <person name="Kunde Y."/>
            <person name="Gleasner C.D."/>
            <person name="You Mak K.T."/>
            <person name="Polle J."/>
            <person name="Hovde B.T."/>
            <person name="Starkenburg S.R."/>
        </authorList>
    </citation>
    <scope>NUCLEOTIDE SEQUENCE [LARGE SCALE GENOMIC DNA]</scope>
    <source>
        <strain evidence="3 4">DOE0152z</strain>
    </source>
</reference>
<proteinExistence type="predicted"/>
<protein>
    <recommendedName>
        <fullName evidence="2">Rhodanese domain-containing protein</fullName>
    </recommendedName>
</protein>
<organism evidence="3 4">
    <name type="scientific">Tetradesmus obliquus</name>
    <name type="common">Green alga</name>
    <name type="synonym">Acutodesmus obliquus</name>
    <dbReference type="NCBI Taxonomy" id="3088"/>
    <lineage>
        <taxon>Eukaryota</taxon>
        <taxon>Viridiplantae</taxon>
        <taxon>Chlorophyta</taxon>
        <taxon>core chlorophytes</taxon>
        <taxon>Chlorophyceae</taxon>
        <taxon>CS clade</taxon>
        <taxon>Sphaeropleales</taxon>
        <taxon>Scenedesmaceae</taxon>
        <taxon>Tetradesmus</taxon>
    </lineage>
</organism>
<evidence type="ECO:0000313" key="3">
    <source>
        <dbReference type="EMBL" id="WIA14366.1"/>
    </source>
</evidence>
<dbReference type="PROSITE" id="PS50206">
    <property type="entry name" value="RHODANESE_3"/>
    <property type="match status" value="1"/>
</dbReference>
<gene>
    <name evidence="3" type="ORF">OEZ85_002895</name>
</gene>
<sequence length="254" mass="27583">MQQVLATRGRACGVTGVPRTSSTRPAVRSLVCRAAADKTPFIPPWRDVYNDLKSKGLRTVAPEEAAELLATGKWALIDVRRPDQFEEGHAQGSVSVPMYSRLDMSQADLAKVMKLIAFSFNGVQPIDSNATFTKDALAASPAKKFITLCEAGGTMKPTVNFPLGKPSRSLQAAWKLMAEGGVAPGDVVHLERGLYGWYQADLPIEGTYTPDLGRTPMAAQDPTLNSIAQSTGYEQQAGDKQQPEPAQKKKWFNF</sequence>
<evidence type="ECO:0000259" key="2">
    <source>
        <dbReference type="PROSITE" id="PS50206"/>
    </source>
</evidence>
<feature type="domain" description="Rhodanese" evidence="2">
    <location>
        <begin position="70"/>
        <end position="206"/>
    </location>
</feature>